<protein>
    <submittedName>
        <fullName evidence="2">Uncharacterized protein</fullName>
    </submittedName>
</protein>
<evidence type="ECO:0000313" key="3">
    <source>
        <dbReference type="Proteomes" id="UP000827609"/>
    </source>
</evidence>
<dbReference type="EMBL" id="MZ475896">
    <property type="protein sequence ID" value="QYW04922.1"/>
    <property type="molecule type" value="Genomic_DNA"/>
</dbReference>
<evidence type="ECO:0000313" key="2">
    <source>
        <dbReference type="EMBL" id="QYW04922.1"/>
    </source>
</evidence>
<feature type="region of interest" description="Disordered" evidence="1">
    <location>
        <begin position="120"/>
        <end position="161"/>
    </location>
</feature>
<evidence type="ECO:0000256" key="1">
    <source>
        <dbReference type="SAM" id="MobiDB-lite"/>
    </source>
</evidence>
<sequence length="270" mass="29131">MSLVKLQGVPSLSAPTKAQKDAAIYMFGSKGHSIVAVLDKFSRAKEVRAPHLDGLLKLMKEGEDDEIIKFVSSAAGKKALANAKAFAVAKTLTASIKALKLIRVPMKWIDGHSDVAAARNEETKEIRARKTAGNRPEKPIKLDNPQAPAPVTPKAKPVHIPSGKSADTLVDEMGDIPARKISGKSMQQREEYLNALGFVIQRNIPRAKVNVSADSVMVTKGSKIYTIALTPQAWTLQEGVTKKPKRIGTTFDVVSILSAIDSSFAPVLMK</sequence>
<reference evidence="2" key="1">
    <citation type="submission" date="2021-06" db="EMBL/GenBank/DDBJ databases">
        <title>Complete genome sequence of Erwinia phage pEa_SNUABM_7.</title>
        <authorList>
            <person name="Kim S.G."/>
            <person name="Park S.C."/>
        </authorList>
    </citation>
    <scope>NUCLEOTIDE SEQUENCE</scope>
</reference>
<proteinExistence type="predicted"/>
<name>A0AAE7WTS2_9CAUD</name>
<keyword evidence="3" id="KW-1185">Reference proteome</keyword>
<dbReference type="Proteomes" id="UP000827609">
    <property type="component" value="Segment"/>
</dbReference>
<organism evidence="2 3">
    <name type="scientific">Erwinia phage pEa_SNUABM_7</name>
    <dbReference type="NCBI Taxonomy" id="2866695"/>
    <lineage>
        <taxon>Viruses</taxon>
        <taxon>Duplodnaviria</taxon>
        <taxon>Heunggongvirae</taxon>
        <taxon>Uroviricota</taxon>
        <taxon>Caudoviricetes</taxon>
        <taxon>Snuvirus</taxon>
        <taxon>Snuvirus SNUABM7</taxon>
    </lineage>
</organism>
<accession>A0AAE7WTS2</accession>
<gene>
    <name evidence="2" type="ORF">pEaSNUABM7_00254</name>
</gene>